<accession>A0ACA9QSQ5</accession>
<dbReference type="EMBL" id="CAJVPU010052381">
    <property type="protein sequence ID" value="CAG8763158.1"/>
    <property type="molecule type" value="Genomic_DNA"/>
</dbReference>
<evidence type="ECO:0000313" key="2">
    <source>
        <dbReference type="Proteomes" id="UP000789702"/>
    </source>
</evidence>
<feature type="non-terminal residue" evidence="1">
    <location>
        <position position="1"/>
    </location>
</feature>
<comment type="caution">
    <text evidence="1">The sequence shown here is derived from an EMBL/GenBank/DDBJ whole genome shotgun (WGS) entry which is preliminary data.</text>
</comment>
<protein>
    <submittedName>
        <fullName evidence="1">9923_t:CDS:1</fullName>
    </submittedName>
</protein>
<sequence>QYLYARACLEGSYYSPEEGKEYLKMAALKNGDPDALYMVSQLFLNGEHGYKINENKYMEYLKKAAEKGSKEAKKELKKIN</sequence>
<dbReference type="Proteomes" id="UP000789702">
    <property type="component" value="Unassembled WGS sequence"/>
</dbReference>
<name>A0ACA9QSQ5_9GLOM</name>
<organism evidence="1 2">
    <name type="scientific">Dentiscutata heterogama</name>
    <dbReference type="NCBI Taxonomy" id="1316150"/>
    <lineage>
        <taxon>Eukaryota</taxon>
        <taxon>Fungi</taxon>
        <taxon>Fungi incertae sedis</taxon>
        <taxon>Mucoromycota</taxon>
        <taxon>Glomeromycotina</taxon>
        <taxon>Glomeromycetes</taxon>
        <taxon>Diversisporales</taxon>
        <taxon>Gigasporaceae</taxon>
        <taxon>Dentiscutata</taxon>
    </lineage>
</organism>
<gene>
    <name evidence="1" type="ORF">DHETER_LOCUS15394</name>
</gene>
<evidence type="ECO:0000313" key="1">
    <source>
        <dbReference type="EMBL" id="CAG8763158.1"/>
    </source>
</evidence>
<proteinExistence type="predicted"/>
<reference evidence="1" key="1">
    <citation type="submission" date="2021-06" db="EMBL/GenBank/DDBJ databases">
        <authorList>
            <person name="Kallberg Y."/>
            <person name="Tangrot J."/>
            <person name="Rosling A."/>
        </authorList>
    </citation>
    <scope>NUCLEOTIDE SEQUENCE</scope>
    <source>
        <strain evidence="1">IL203A</strain>
    </source>
</reference>
<keyword evidence="2" id="KW-1185">Reference proteome</keyword>